<reference evidence="2 3" key="1">
    <citation type="submission" date="2017-12" db="EMBL/GenBank/DDBJ databases">
        <title>The genome sequence of Caulobacter flavus CGMCC1 15093.</title>
        <authorList>
            <person name="Gao J."/>
            <person name="Mao X."/>
            <person name="Sun J."/>
        </authorList>
    </citation>
    <scope>NUCLEOTIDE SEQUENCE [LARGE SCALE GENOMIC DNA]</scope>
    <source>
        <strain evidence="2 3">CGMCC1 15093</strain>
    </source>
</reference>
<dbReference type="Proteomes" id="UP000234483">
    <property type="component" value="Unassembled WGS sequence"/>
</dbReference>
<sequence length="83" mass="8995">MPSLIRVEPVGPVWALSTCLSENPVYFSTGARAEVAARRLAERLADAGEPVVLEIRLRDGQRAGRFLFPPRFQAEGLEASSAA</sequence>
<gene>
    <name evidence="1" type="ORF">C1707_15375</name>
    <name evidence="2" type="ORF">CFHF_06375</name>
</gene>
<proteinExistence type="predicted"/>
<accession>A0A2N5CXB0</accession>
<dbReference type="KEGG" id="cfh:C1707_15375"/>
<reference evidence="1 4" key="2">
    <citation type="submission" date="2018-01" db="EMBL/GenBank/DDBJ databases">
        <title>Complete genome sequence of Caulobacter flavus RHGG3.</title>
        <authorList>
            <person name="Yang E."/>
        </authorList>
    </citation>
    <scope>NUCLEOTIDE SEQUENCE [LARGE SCALE GENOMIC DNA]</scope>
    <source>
        <strain evidence="1 4">RHGG3</strain>
    </source>
</reference>
<dbReference type="AlphaFoldDB" id="A0A2N5CXB0"/>
<evidence type="ECO:0000313" key="4">
    <source>
        <dbReference type="Proteomes" id="UP000281192"/>
    </source>
</evidence>
<dbReference type="EMBL" id="CP026100">
    <property type="protein sequence ID" value="AYV49603.1"/>
    <property type="molecule type" value="Genomic_DNA"/>
</dbReference>
<evidence type="ECO:0000313" key="2">
    <source>
        <dbReference type="EMBL" id="PLR18448.1"/>
    </source>
</evidence>
<evidence type="ECO:0000313" key="1">
    <source>
        <dbReference type="EMBL" id="AYV49603.1"/>
    </source>
</evidence>
<evidence type="ECO:0008006" key="5">
    <source>
        <dbReference type="Google" id="ProtNLM"/>
    </source>
</evidence>
<evidence type="ECO:0000313" key="3">
    <source>
        <dbReference type="Proteomes" id="UP000234483"/>
    </source>
</evidence>
<organism evidence="2 3">
    <name type="scientific">Caulobacter flavus</name>
    <dbReference type="NCBI Taxonomy" id="1679497"/>
    <lineage>
        <taxon>Bacteria</taxon>
        <taxon>Pseudomonadati</taxon>
        <taxon>Pseudomonadota</taxon>
        <taxon>Alphaproteobacteria</taxon>
        <taxon>Caulobacterales</taxon>
        <taxon>Caulobacteraceae</taxon>
        <taxon>Caulobacter</taxon>
    </lineage>
</organism>
<dbReference type="RefSeq" id="WP_101712254.1">
    <property type="nucleotide sequence ID" value="NZ_PJRQ01000011.1"/>
</dbReference>
<dbReference type="OrthoDB" id="7193368at2"/>
<protein>
    <recommendedName>
        <fullName evidence="5">DUF2188 domain-containing protein</fullName>
    </recommendedName>
</protein>
<keyword evidence="4" id="KW-1185">Reference proteome</keyword>
<name>A0A2N5CXB0_9CAUL</name>
<dbReference type="Proteomes" id="UP000281192">
    <property type="component" value="Chromosome"/>
</dbReference>
<dbReference type="EMBL" id="PJRQ01000011">
    <property type="protein sequence ID" value="PLR18448.1"/>
    <property type="molecule type" value="Genomic_DNA"/>
</dbReference>